<dbReference type="Gene3D" id="3.40.50.10190">
    <property type="entry name" value="BRCT domain"/>
    <property type="match status" value="1"/>
</dbReference>
<organism evidence="3 4">
    <name type="scientific">Dietzia aurantiaca</name>
    <dbReference type="NCBI Taxonomy" id="983873"/>
    <lineage>
        <taxon>Bacteria</taxon>
        <taxon>Bacillati</taxon>
        <taxon>Actinomycetota</taxon>
        <taxon>Actinomycetes</taxon>
        <taxon>Mycobacteriales</taxon>
        <taxon>Dietziaceae</taxon>
        <taxon>Dietzia</taxon>
    </lineage>
</organism>
<evidence type="ECO:0000313" key="4">
    <source>
        <dbReference type="Proteomes" id="UP001595836"/>
    </source>
</evidence>
<keyword evidence="4" id="KW-1185">Reference proteome</keyword>
<dbReference type="Gene3D" id="3.40.50.300">
    <property type="entry name" value="P-loop containing nucleotide triphosphate hydrolases"/>
    <property type="match status" value="2"/>
</dbReference>
<evidence type="ECO:0000256" key="1">
    <source>
        <dbReference type="SAM" id="MobiDB-lite"/>
    </source>
</evidence>
<proteinExistence type="predicted"/>
<gene>
    <name evidence="3" type="ORF">ACFO7U_01565</name>
</gene>
<dbReference type="Pfam" id="PF05970">
    <property type="entry name" value="PIF1"/>
    <property type="match status" value="1"/>
</dbReference>
<evidence type="ECO:0000313" key="3">
    <source>
        <dbReference type="EMBL" id="MFC4753467.1"/>
    </source>
</evidence>
<evidence type="ECO:0000259" key="2">
    <source>
        <dbReference type="Pfam" id="PF05970"/>
    </source>
</evidence>
<dbReference type="RefSeq" id="WP_344989941.1">
    <property type="nucleotide sequence ID" value="NZ_BAABCD010000008.1"/>
</dbReference>
<sequence>MTSHERDGARAGAGIILTDEIRHALQLLHSGHDLFLTGKAGTGKSTLIRHFLAETDHPTLVAAPTGIAALNVGGYTIHRLFGFHPSHTVEHVRGPAYRPGRFATALSRVRTLVLDEASMIRADVFDMISVALERFGPDPTLPFGGVQVVLVGDLFQLPPVVPENEKSTFTTDYDTPYFFSTAHFSRGHFPTVDLTHVFRQSGDPTLATILNSIREGSLVGHARARLNARTNPDFEPPDDEFWLTLTTTNRMATARNRRRLERLPGAELAMEATSTGDLTDFEPPAAKTLSFKIGAQIMMLTNDPADRWVNGSIGRVLDVTFGRRGDRDERGPVVVVRFTGGDVAEVALHTWDVTRPVASGGAMRHEVVGTYTQYPFALAWAITIHKSQGQTLDKLVVDLSRGTFAAGQLYVALSRCRTLDGLVLTRPVHARDLKTDRRITRFLRSPDTDAPPRRYCGIATLTVGDDGVRTRPRPVELAVAFPDGTAVTTLLNPQRDMARARTEYGITVSDVLLAPTLLEAWTVLAPLLDGHTPVAVGADRTLGEVEFELRRLGSASPTPLGVDLPPHLLTPAERARTRAASALTRARTALAAHGRLWPDDGASEAFDADLVEEAELGYLLSRDVGLTTPTSEVLPQLSAMLAVSADVGASLLDRSGRGWPAGGAGAGGPGTAGVRGGDHDDDDDDNHGAVGLTAGDRELRSGARTLVAEQIRHAAERVTVTAELWSRLQTVAAVLGADVTSGLRTAAVAEAETVLRPGTRVCFTGSALDHDGVLLSREEMEALAARVGLEPVSNVTKARCDVLVVAEPGTQSTKARNAQKWEKPILSAAEFLTWARGPGPVRA</sequence>
<comment type="caution">
    <text evidence="3">The sequence shown here is derived from an EMBL/GenBank/DDBJ whole genome shotgun (WGS) entry which is preliminary data.</text>
</comment>
<dbReference type="SUPFAM" id="SSF52540">
    <property type="entry name" value="P-loop containing nucleoside triphosphate hydrolases"/>
    <property type="match status" value="2"/>
</dbReference>
<feature type="domain" description="DNA helicase Pif1-like DEAD-box helicase" evidence="2">
    <location>
        <begin position="29"/>
        <end position="202"/>
    </location>
</feature>
<accession>A0ABV9PK20</accession>
<name>A0ABV9PK20_9ACTN</name>
<dbReference type="InterPro" id="IPR051055">
    <property type="entry name" value="PIF1_helicase"/>
</dbReference>
<dbReference type="PANTHER" id="PTHR47642">
    <property type="entry name" value="ATP-DEPENDENT DNA HELICASE"/>
    <property type="match status" value="1"/>
</dbReference>
<feature type="region of interest" description="Disordered" evidence="1">
    <location>
        <begin position="658"/>
        <end position="695"/>
    </location>
</feature>
<reference evidence="4" key="1">
    <citation type="journal article" date="2019" name="Int. J. Syst. Evol. Microbiol.">
        <title>The Global Catalogue of Microorganisms (GCM) 10K type strain sequencing project: providing services to taxonomists for standard genome sequencing and annotation.</title>
        <authorList>
            <consortium name="The Broad Institute Genomics Platform"/>
            <consortium name="The Broad Institute Genome Sequencing Center for Infectious Disease"/>
            <person name="Wu L."/>
            <person name="Ma J."/>
        </authorList>
    </citation>
    <scope>NUCLEOTIDE SEQUENCE [LARGE SCALE GENOMIC DNA]</scope>
    <source>
        <strain evidence="4">JCM 11882</strain>
    </source>
</reference>
<dbReference type="InterPro" id="IPR010285">
    <property type="entry name" value="DNA_helicase_pif1-like_DEAD"/>
</dbReference>
<protein>
    <submittedName>
        <fullName evidence="3">AAA family ATPase</fullName>
    </submittedName>
</protein>
<dbReference type="InterPro" id="IPR036420">
    <property type="entry name" value="BRCT_dom_sf"/>
</dbReference>
<dbReference type="Proteomes" id="UP001595836">
    <property type="component" value="Unassembled WGS sequence"/>
</dbReference>
<feature type="compositionally biased region" description="Gly residues" evidence="1">
    <location>
        <begin position="659"/>
        <end position="675"/>
    </location>
</feature>
<dbReference type="EMBL" id="JBHSHP010000005">
    <property type="protein sequence ID" value="MFC4753467.1"/>
    <property type="molecule type" value="Genomic_DNA"/>
</dbReference>
<dbReference type="CDD" id="cd18809">
    <property type="entry name" value="SF1_C_RecD"/>
    <property type="match status" value="1"/>
</dbReference>
<dbReference type="PANTHER" id="PTHR47642:SF7">
    <property type="entry name" value="ATP-DEPENDENT DNA HELICASE PIF1"/>
    <property type="match status" value="1"/>
</dbReference>
<dbReference type="InterPro" id="IPR027417">
    <property type="entry name" value="P-loop_NTPase"/>
</dbReference>